<reference evidence="2" key="3">
    <citation type="submission" date="2020-07" db="EMBL/GenBank/DDBJ databases">
        <authorList>
            <person name="Lood C."/>
            <person name="Girard L."/>
        </authorList>
    </citation>
    <scope>NUCLEOTIDE SEQUENCE</scope>
    <source>
        <strain evidence="2">SWRI10</strain>
    </source>
</reference>
<evidence type="ECO:0000313" key="2">
    <source>
        <dbReference type="EMBL" id="MBC3443274.1"/>
    </source>
</evidence>
<dbReference type="EMBL" id="JAHWXS010000018">
    <property type="protein sequence ID" value="MFK5735168.1"/>
    <property type="molecule type" value="Genomic_DNA"/>
</dbReference>
<dbReference type="AlphaFoldDB" id="A0A923JXH8"/>
<proteinExistence type="predicted"/>
<protein>
    <submittedName>
        <fullName evidence="2">Type VI secretion system protein TssA</fullName>
    </submittedName>
</protein>
<dbReference type="InterPro" id="IPR017739">
    <property type="entry name" value="T6SS-assoc_VCA0119"/>
</dbReference>
<dbReference type="InterPro" id="IPR010657">
    <property type="entry name" value="ImpA_N"/>
</dbReference>
<dbReference type="PANTHER" id="PTHR37024:SF3">
    <property type="entry name" value="TYPE VI SECRETION SYSTEM PROTEIN TSSA"/>
    <property type="match status" value="1"/>
</dbReference>
<name>A0A923JXH8_9PSED</name>
<dbReference type="RefSeq" id="WP_186556800.1">
    <property type="nucleotide sequence ID" value="NZ_JABWRE020000001.1"/>
</dbReference>
<accession>A0A923JXH8</accession>
<dbReference type="Proteomes" id="UP001621534">
    <property type="component" value="Unassembled WGS sequence"/>
</dbReference>
<keyword evidence="5" id="KW-1185">Reference proteome</keyword>
<evidence type="ECO:0000313" key="5">
    <source>
        <dbReference type="Proteomes" id="UP001621534"/>
    </source>
</evidence>
<sequence>MSLVARVSSDDIARLLAPIDLKLAAGLFDIEDETYQAIDQEMVKLGGLHEGAIDWPFIEEASRQYLSSHCKHLRIVGHLGVVWLRKRCWEHWCHTLQLLAGMVEHYWETAHPKPGPTGFLGKRKLVGVQVKRLTEALPQLDRFSYTPACAETAQKAIASLLQQAGSAQLDLPALQALERLLVKHSESVIGVGNEPAGKPVSPARNATPLAEAFLPAKTTVSLGNERETRRAVLSMAEFINQQDLYDPTGYQLRRFGLWAHIQAAPGARQDHRTELMSVPADIVSGYEEALSSTAIDPALLLRVEKSVTASPYWIRGSFLAASIASRLAMAEVAEAIRCATARFVRRLPAVQQRCFSDGVAFVDEQCLAWLKGAEASPAQAAGSQEFSGLREALVEQMEVEGVEAVLLRLQALQAQHSSPRERCHTTLIAADLLGARGVSWLAHDLCASVARTMQATTAQLWEPEVYQKLKHYAGTSSLIDQDKE</sequence>
<evidence type="ECO:0000313" key="3">
    <source>
        <dbReference type="EMBL" id="MBV4535477.1"/>
    </source>
</evidence>
<dbReference type="NCBIfam" id="TIGR03362">
    <property type="entry name" value="VI_chp_7"/>
    <property type="match status" value="1"/>
</dbReference>
<dbReference type="Pfam" id="PF06812">
    <property type="entry name" value="ImpA_N"/>
    <property type="match status" value="1"/>
</dbReference>
<dbReference type="EMBL" id="JABWRE010000021">
    <property type="protein sequence ID" value="MBC3443274.1"/>
    <property type="molecule type" value="Genomic_DNA"/>
</dbReference>
<reference evidence="4 5" key="1">
    <citation type="journal article" date="2012" name="Plant Soil">
        <title>Screening of plant growth-promoting traits in arsenic-resistant bacteria isolated from the rhizosphere of soybean plants from Argentinean agricultural soil.</title>
        <authorList>
            <person name="Wevar Oller A.L."/>
            <person name="Talano M.A."/>
            <person name="Agostini E."/>
        </authorList>
    </citation>
    <scope>NUCLEOTIDE SEQUENCE [LARGE SCALE GENOMIC DNA]</scope>
    <source>
        <strain evidence="4 5">AW4</strain>
    </source>
</reference>
<feature type="domain" description="ImpA N-terminal" evidence="1">
    <location>
        <begin position="16"/>
        <end position="124"/>
    </location>
</feature>
<organism evidence="2">
    <name type="scientific">Pseudomonas urmiensis</name>
    <dbReference type="NCBI Taxonomy" id="2745493"/>
    <lineage>
        <taxon>Bacteria</taxon>
        <taxon>Pseudomonadati</taxon>
        <taxon>Pseudomonadota</taxon>
        <taxon>Gammaproteobacteria</taxon>
        <taxon>Pseudomonadales</taxon>
        <taxon>Pseudomonadaceae</taxon>
        <taxon>Pseudomonas</taxon>
    </lineage>
</organism>
<dbReference type="EMBL" id="JABWRE020000001">
    <property type="protein sequence ID" value="MBV4535477.1"/>
    <property type="molecule type" value="Genomic_DNA"/>
</dbReference>
<gene>
    <name evidence="2" type="primary">tssA</name>
    <name evidence="3" type="ORF">HU737_005740</name>
    <name evidence="2" type="ORF">HU737_21485</name>
    <name evidence="4" type="ORF">KW869_16655</name>
</gene>
<dbReference type="Pfam" id="PF16989">
    <property type="entry name" value="T6SS_VasJ"/>
    <property type="match status" value="1"/>
</dbReference>
<comment type="caution">
    <text evidence="2">The sequence shown here is derived from an EMBL/GenBank/DDBJ whole genome shotgun (WGS) entry which is preliminary data.</text>
</comment>
<reference evidence="3" key="4">
    <citation type="submission" date="2021-06" db="EMBL/GenBank/DDBJ databases">
        <title>Updating the genus Pseudomonas: Description of 43 new species and partition of the Pseudomonas putida group.</title>
        <authorList>
            <person name="Girard L."/>
            <person name="Lood C."/>
            <person name="Vandamme P."/>
            <person name="Rokni-Zadeh H."/>
            <person name="Van Noort V."/>
            <person name="Hofte M."/>
            <person name="Lavigne R."/>
            <person name="De Mot R."/>
        </authorList>
    </citation>
    <scope>NUCLEOTIDE SEQUENCE</scope>
    <source>
        <strain evidence="3">SWRI10</strain>
    </source>
</reference>
<dbReference type="Proteomes" id="UP000599879">
    <property type="component" value="Unassembled WGS sequence"/>
</dbReference>
<dbReference type="PANTHER" id="PTHR37024">
    <property type="entry name" value="TYPE VI SECRETION SYSTEM DUF2094 AND IMPA-RELATED DOMAIN PROTEIN"/>
    <property type="match status" value="1"/>
</dbReference>
<reference evidence="4" key="5">
    <citation type="submission" date="2021-07" db="EMBL/GenBank/DDBJ databases">
        <authorList>
            <person name="Wevar Oller A.L."/>
            <person name="Talano M.A."/>
            <person name="Torres Tejerizo G.A."/>
            <person name="Agostini E."/>
        </authorList>
    </citation>
    <scope>NUCLEOTIDE SEQUENCE</scope>
    <source>
        <strain evidence="4">AW4</strain>
    </source>
</reference>
<evidence type="ECO:0000259" key="1">
    <source>
        <dbReference type="Pfam" id="PF06812"/>
    </source>
</evidence>
<evidence type="ECO:0000313" key="4">
    <source>
        <dbReference type="EMBL" id="MFK5735168.1"/>
    </source>
</evidence>
<reference evidence="2" key="2">
    <citation type="journal article" date="2020" name="Microorganisms">
        <title>Reliable Identification of Environmental Pseudomonas Isolates Using the rpoD Gene.</title>
        <authorList>
            <consortium name="The Broad Institute Genome Sequencing Platform"/>
            <person name="Girard L."/>
            <person name="Lood C."/>
            <person name="Rokni-Zadeh H."/>
            <person name="van Noort V."/>
            <person name="Lavigne R."/>
            <person name="De Mot R."/>
        </authorList>
    </citation>
    <scope>NUCLEOTIDE SEQUENCE</scope>
    <source>
        <strain evidence="2">SWRI10</strain>
    </source>
</reference>